<feature type="region of interest" description="Disordered" evidence="1">
    <location>
        <begin position="299"/>
        <end position="321"/>
    </location>
</feature>
<feature type="compositionally biased region" description="Polar residues" evidence="1">
    <location>
        <begin position="1103"/>
        <end position="1112"/>
    </location>
</feature>
<feature type="compositionally biased region" description="Basic and acidic residues" evidence="1">
    <location>
        <begin position="604"/>
        <end position="615"/>
    </location>
</feature>
<feature type="compositionally biased region" description="Low complexity" evidence="1">
    <location>
        <begin position="1121"/>
        <end position="1130"/>
    </location>
</feature>
<feature type="compositionally biased region" description="Polar residues" evidence="1">
    <location>
        <begin position="48"/>
        <end position="78"/>
    </location>
</feature>
<feature type="compositionally biased region" description="Polar residues" evidence="1">
    <location>
        <begin position="489"/>
        <end position="502"/>
    </location>
</feature>
<evidence type="ECO:0000313" key="2">
    <source>
        <dbReference type="EMBL" id="RUS83740.1"/>
    </source>
</evidence>
<feature type="region of interest" description="Disordered" evidence="1">
    <location>
        <begin position="1021"/>
        <end position="1057"/>
    </location>
</feature>
<feature type="region of interest" description="Disordered" evidence="1">
    <location>
        <begin position="376"/>
        <end position="413"/>
    </location>
</feature>
<feature type="compositionally biased region" description="Basic residues" evidence="1">
    <location>
        <begin position="1406"/>
        <end position="1416"/>
    </location>
</feature>
<dbReference type="OrthoDB" id="10693039at2759"/>
<sequence length="1507" mass="167546">MRSNEDGASPCTKPACKPSAVVCADDIQDCSDDASLTDFYLRRYGVSGSSSHQNLQPAQTGQPRGQSSGQAIGQTTARTADHARQRVSGGSAHGGISHGWDQWFEHGRQRDVCDTGRKEHYENCDISRVGRQRLSYTTQSTCNSFGFCGDISAGFRLPRRDVNNGWSLNEATDDSYGRNANRRRASCYGGHDRFRPEIYTPDNFSGQNRSLASSTSLSLRYPSSLPPDRFGTATSFRRGPYSEYRETHSTPRPWSASMGSFSTNAAFGGLIERTVAPTRPKSCDHQSTPDHLLDREESVCRSRRHRPGVGRSSRHDMHDGRPPWYLAQDRHASTQAAVSRSNFKPPVSIKHDAFDREAEDFIFECNRLPQIECSKTAQPTREGPHYSTQLEKIQRSVQPRKVSKRNKERPCDKRVEVDQAKAMLVAGKEKYRDHISNQTKKKSCHPPVPKTEAKFSVRPNIKQKRRPKSAQHLPEKAPALRRRSGMRSCETSPSRASVTEYTTEGADDESYNAYIDARNRGMLGAKGVSRQNGTSLKYCEKTPSLEENTKNSLTSRRSRFYVHNKYFHYTPPVIGRVAFLHTDADDTSSNTTNKQRSEALANKSETETEGRKEHVQDEGAVVGALERDCIAGSSYGIGQRPWLYSGWTRASSQVHLQRGLGHLKKVLFHNGSKTKTEKTSSLKTPANVDFQEKESDTTYRGNKSATGKIRENDELKLTEICEQDQGHTENVNIHENPKSGHTENVNIHENPKSGHTENLNIHENPKIGHTENVNIHENHKSGHTENVNIHENHESCHTENVNIHENPKSGPIENVKIHEDNESGHTENVNIHDNPKSGHIENVKIHEDHESDHTENVNILEDHKSVKTNILPNPEENARVPAEDGFSREASLTQRRWFSLSSLRLTSSQRLLGVSPQVYLARSWGTSRGLYVPRGSYPGWSSSEDNLSQIQTSDASQAMSQRLDGQQTLPLGCRDDLAALVMPHVPSRGILVQATSSKPRSSYCSSCTTGSMAREVPPCIAREEDGRSEDGARSRMASLISEKSVKSPADSQTKLSNKRVSFENISASVTGLTAEGTSVDCTCREKTRGESSVDGYRVRKSKSAATEDSSVDSLKYHAAPQSQISSVSSSKVELDAQSESEPVGELGDFPRQFSGQSGRELALSASELRKVSVGSSVDPLMTAINKPVKIFKTYSPMDTPTPTGTPTNSISRKVSSKLLNTHEPSPRKPCESMPASTRFRMLSIDTDQSTSQQIKDKFGMESNMFTPIKSFLVKLAKELSVEKYGSDISISVFSGSSGLTLTKSQREILKKRAATRRALERSANQESVRSRSPRRSTQSQPISQQTPNETSRAKYGSGSAASSISYTSRASSKRSTFKEARGMSGDKIRPSAERRENSEKSWSEKKGKHQQSRHSKTSCGHFKESPKMYACPTKLVINVKGTVRTRPAVRFEPDHEEAKRHRIMSSSYARKVYDGTLIEAVDATLKRQALRVAMKQNKLSRFSSLNI</sequence>
<dbReference type="EMBL" id="RQTK01000232">
    <property type="protein sequence ID" value="RUS83740.1"/>
    <property type="molecule type" value="Genomic_DNA"/>
</dbReference>
<feature type="compositionally biased region" description="Basic and acidic residues" evidence="1">
    <location>
        <begin position="1021"/>
        <end position="1033"/>
    </location>
</feature>
<protein>
    <submittedName>
        <fullName evidence="2">Uncharacterized protein</fullName>
    </submittedName>
</protein>
<organism evidence="2 3">
    <name type="scientific">Elysia chlorotica</name>
    <name type="common">Eastern emerald elysia</name>
    <name type="synonym">Sea slug</name>
    <dbReference type="NCBI Taxonomy" id="188477"/>
    <lineage>
        <taxon>Eukaryota</taxon>
        <taxon>Metazoa</taxon>
        <taxon>Spiralia</taxon>
        <taxon>Lophotrochozoa</taxon>
        <taxon>Mollusca</taxon>
        <taxon>Gastropoda</taxon>
        <taxon>Heterobranchia</taxon>
        <taxon>Euthyneura</taxon>
        <taxon>Panpulmonata</taxon>
        <taxon>Sacoglossa</taxon>
        <taxon>Placobranchoidea</taxon>
        <taxon>Plakobranchidae</taxon>
        <taxon>Elysia</taxon>
    </lineage>
</organism>
<feature type="region of interest" description="Disordered" evidence="1">
    <location>
        <begin position="585"/>
        <end position="615"/>
    </location>
</feature>
<reference evidence="2 3" key="1">
    <citation type="submission" date="2019-01" db="EMBL/GenBank/DDBJ databases">
        <title>A draft genome assembly of the solar-powered sea slug Elysia chlorotica.</title>
        <authorList>
            <person name="Cai H."/>
            <person name="Li Q."/>
            <person name="Fang X."/>
            <person name="Li J."/>
            <person name="Curtis N.E."/>
            <person name="Altenburger A."/>
            <person name="Shibata T."/>
            <person name="Feng M."/>
            <person name="Maeda T."/>
            <person name="Schwartz J.A."/>
            <person name="Shigenobu S."/>
            <person name="Lundholm N."/>
            <person name="Nishiyama T."/>
            <person name="Yang H."/>
            <person name="Hasebe M."/>
            <person name="Li S."/>
            <person name="Pierce S.K."/>
            <person name="Wang J."/>
        </authorList>
    </citation>
    <scope>NUCLEOTIDE SEQUENCE [LARGE SCALE GENOMIC DNA]</scope>
    <source>
        <strain evidence="2">EC2010</strain>
        <tissue evidence="2">Whole organism of an adult</tissue>
    </source>
</reference>
<evidence type="ECO:0000256" key="1">
    <source>
        <dbReference type="SAM" id="MobiDB-lite"/>
    </source>
</evidence>
<comment type="caution">
    <text evidence="2">The sequence shown here is derived from an EMBL/GenBank/DDBJ whole genome shotgun (WGS) entry which is preliminary data.</text>
</comment>
<feature type="compositionally biased region" description="Polar residues" evidence="1">
    <location>
        <begin position="386"/>
        <end position="397"/>
    </location>
</feature>
<feature type="region of interest" description="Disordered" evidence="1">
    <location>
        <begin position="461"/>
        <end position="504"/>
    </location>
</feature>
<proteinExistence type="predicted"/>
<evidence type="ECO:0000313" key="3">
    <source>
        <dbReference type="Proteomes" id="UP000271974"/>
    </source>
</evidence>
<name>A0A433TQE8_ELYCH</name>
<feature type="region of interest" description="Disordered" evidence="1">
    <location>
        <begin position="671"/>
        <end position="704"/>
    </location>
</feature>
<dbReference type="Proteomes" id="UP000271974">
    <property type="component" value="Unassembled WGS sequence"/>
</dbReference>
<feature type="region of interest" description="Disordered" evidence="1">
    <location>
        <begin position="1313"/>
        <end position="1422"/>
    </location>
</feature>
<gene>
    <name evidence="2" type="ORF">EGW08_008491</name>
</gene>
<keyword evidence="3" id="KW-1185">Reference proteome</keyword>
<feature type="region of interest" description="Disordered" evidence="1">
    <location>
        <begin position="48"/>
        <end position="100"/>
    </location>
</feature>
<feature type="compositionally biased region" description="Basic and acidic residues" evidence="1">
    <location>
        <begin position="1376"/>
        <end position="1405"/>
    </location>
</feature>
<feature type="compositionally biased region" description="Low complexity" evidence="1">
    <location>
        <begin position="1335"/>
        <end position="1374"/>
    </location>
</feature>
<accession>A0A433TQE8</accession>
<feature type="region of interest" description="Disordered" evidence="1">
    <location>
        <begin position="1090"/>
        <end position="1151"/>
    </location>
</feature>
<feature type="region of interest" description="Disordered" evidence="1">
    <location>
        <begin position="433"/>
        <end position="452"/>
    </location>
</feature>